<evidence type="ECO:0000313" key="1">
    <source>
        <dbReference type="EMBL" id="CEG40463.1"/>
    </source>
</evidence>
<dbReference type="GeneID" id="36405715"/>
<name>A0A0P1AHY5_PLAHL</name>
<dbReference type="AlphaFoldDB" id="A0A0P1AHY5"/>
<accession>A0A0P1AHY5</accession>
<dbReference type="RefSeq" id="XP_024576832.1">
    <property type="nucleotide sequence ID" value="XM_024726123.1"/>
</dbReference>
<protein>
    <submittedName>
        <fullName evidence="1">Uncharacterized protein</fullName>
    </submittedName>
</protein>
<proteinExistence type="predicted"/>
<reference evidence="2" key="1">
    <citation type="submission" date="2014-09" db="EMBL/GenBank/DDBJ databases">
        <authorList>
            <person name="Sharma Rahul"/>
            <person name="Thines Marco"/>
        </authorList>
    </citation>
    <scope>NUCLEOTIDE SEQUENCE [LARGE SCALE GENOMIC DNA]</scope>
</reference>
<organism evidence="1 2">
    <name type="scientific">Plasmopara halstedii</name>
    <name type="common">Downy mildew of sunflower</name>
    <dbReference type="NCBI Taxonomy" id="4781"/>
    <lineage>
        <taxon>Eukaryota</taxon>
        <taxon>Sar</taxon>
        <taxon>Stramenopiles</taxon>
        <taxon>Oomycota</taxon>
        <taxon>Peronosporomycetes</taxon>
        <taxon>Peronosporales</taxon>
        <taxon>Peronosporaceae</taxon>
        <taxon>Plasmopara</taxon>
    </lineage>
</organism>
<dbReference type="Proteomes" id="UP000054928">
    <property type="component" value="Unassembled WGS sequence"/>
</dbReference>
<evidence type="ECO:0000313" key="2">
    <source>
        <dbReference type="Proteomes" id="UP000054928"/>
    </source>
</evidence>
<dbReference type="EMBL" id="CCYD01000523">
    <property type="protein sequence ID" value="CEG40463.1"/>
    <property type="molecule type" value="Genomic_DNA"/>
</dbReference>
<sequence length="64" mass="6692">MEKLSALKFAGKKSSDGYCIAKSTNLVKLIDFATGADRITPAPAMSNTTILPLIWGPIGPVGTI</sequence>
<keyword evidence="2" id="KW-1185">Reference proteome</keyword>